<dbReference type="OrthoDB" id="6017at2759"/>
<dbReference type="InterPro" id="IPR049730">
    <property type="entry name" value="SNF2/RAD54-like_C"/>
</dbReference>
<keyword evidence="2" id="KW-0378">Hydrolase</keyword>
<dbReference type="Proteomes" id="UP000008744">
    <property type="component" value="Unassembled WGS sequence"/>
</dbReference>
<proteinExistence type="predicted"/>
<evidence type="ECO:0000259" key="4">
    <source>
        <dbReference type="PROSITE" id="PS51194"/>
    </source>
</evidence>
<dbReference type="SUPFAM" id="SSF52540">
    <property type="entry name" value="P-loop containing nucleoside triphosphate hydrolases"/>
    <property type="match status" value="1"/>
</dbReference>
<keyword evidence="3" id="KW-0539">Nucleus</keyword>
<evidence type="ECO:0000256" key="2">
    <source>
        <dbReference type="ARBA" id="ARBA00022801"/>
    </source>
</evidence>
<dbReference type="SMART" id="SM00490">
    <property type="entry name" value="HELICc"/>
    <property type="match status" value="1"/>
</dbReference>
<comment type="subcellular location">
    <subcellularLocation>
        <location evidence="1">Nucleus</location>
    </subcellularLocation>
</comment>
<dbReference type="SMR" id="B4H7U3"/>
<dbReference type="STRING" id="7234.B4H7U3"/>
<dbReference type="InterPro" id="IPR001650">
    <property type="entry name" value="Helicase_C-like"/>
</dbReference>
<evidence type="ECO:0000256" key="1">
    <source>
        <dbReference type="ARBA" id="ARBA00004123"/>
    </source>
</evidence>
<name>B4H7U3_DROPE</name>
<reference evidence="5 6" key="1">
    <citation type="journal article" date="2007" name="Nature">
        <title>Evolution of genes and genomes on the Drosophila phylogeny.</title>
        <authorList>
            <consortium name="Drosophila 12 Genomes Consortium"/>
            <person name="Clark A.G."/>
            <person name="Eisen M.B."/>
            <person name="Smith D.R."/>
            <person name="Bergman C.M."/>
            <person name="Oliver B."/>
            <person name="Markow T.A."/>
            <person name="Kaufman T.C."/>
            <person name="Kellis M."/>
            <person name="Gelbart W."/>
            <person name="Iyer V.N."/>
            <person name="Pollard D.A."/>
            <person name="Sackton T.B."/>
            <person name="Larracuente A.M."/>
            <person name="Singh N.D."/>
            <person name="Abad J.P."/>
            <person name="Abt D.N."/>
            <person name="Adryan B."/>
            <person name="Aguade M."/>
            <person name="Akashi H."/>
            <person name="Anderson W.W."/>
            <person name="Aquadro C.F."/>
            <person name="Ardell D.H."/>
            <person name="Arguello R."/>
            <person name="Artieri C.G."/>
            <person name="Barbash D.A."/>
            <person name="Barker D."/>
            <person name="Barsanti P."/>
            <person name="Batterham P."/>
            <person name="Batzoglou S."/>
            <person name="Begun D."/>
            <person name="Bhutkar A."/>
            <person name="Blanco E."/>
            <person name="Bosak S.A."/>
            <person name="Bradley R.K."/>
            <person name="Brand A.D."/>
            <person name="Brent M.R."/>
            <person name="Brooks A.N."/>
            <person name="Brown R.H."/>
            <person name="Butlin R.K."/>
            <person name="Caggese C."/>
            <person name="Calvi B.R."/>
            <person name="Bernardo de Carvalho A."/>
            <person name="Caspi A."/>
            <person name="Castrezana S."/>
            <person name="Celniker S.E."/>
            <person name="Chang J.L."/>
            <person name="Chapple C."/>
            <person name="Chatterji S."/>
            <person name="Chinwalla A."/>
            <person name="Civetta A."/>
            <person name="Clifton S.W."/>
            <person name="Comeron J.M."/>
            <person name="Costello J.C."/>
            <person name="Coyne J.A."/>
            <person name="Daub J."/>
            <person name="David R.G."/>
            <person name="Delcher A.L."/>
            <person name="Delehaunty K."/>
            <person name="Do C.B."/>
            <person name="Ebling H."/>
            <person name="Edwards K."/>
            <person name="Eickbush T."/>
            <person name="Evans J.D."/>
            <person name="Filipski A."/>
            <person name="Findeiss S."/>
            <person name="Freyhult E."/>
            <person name="Fulton L."/>
            <person name="Fulton R."/>
            <person name="Garcia A.C."/>
            <person name="Gardiner A."/>
            <person name="Garfield D.A."/>
            <person name="Garvin B.E."/>
            <person name="Gibson G."/>
            <person name="Gilbert D."/>
            <person name="Gnerre S."/>
            <person name="Godfrey J."/>
            <person name="Good R."/>
            <person name="Gotea V."/>
            <person name="Gravely B."/>
            <person name="Greenberg A.J."/>
            <person name="Griffiths-Jones S."/>
            <person name="Gross S."/>
            <person name="Guigo R."/>
            <person name="Gustafson E.A."/>
            <person name="Haerty W."/>
            <person name="Hahn M.W."/>
            <person name="Halligan D.L."/>
            <person name="Halpern A.L."/>
            <person name="Halter G.M."/>
            <person name="Han M.V."/>
            <person name="Heger A."/>
            <person name="Hillier L."/>
            <person name="Hinrichs A.S."/>
            <person name="Holmes I."/>
            <person name="Hoskins R.A."/>
            <person name="Hubisz M.J."/>
            <person name="Hultmark D."/>
            <person name="Huntley M.A."/>
            <person name="Jaffe D.B."/>
            <person name="Jagadeeshan S."/>
            <person name="Jeck W.R."/>
            <person name="Johnson J."/>
            <person name="Jones C.D."/>
            <person name="Jordan W.C."/>
            <person name="Karpen G.H."/>
            <person name="Kataoka E."/>
            <person name="Keightley P.D."/>
            <person name="Kheradpour P."/>
            <person name="Kirkness E.F."/>
            <person name="Koerich L.B."/>
            <person name="Kristiansen K."/>
            <person name="Kudrna D."/>
            <person name="Kulathinal R.J."/>
            <person name="Kumar S."/>
            <person name="Kwok R."/>
            <person name="Lander E."/>
            <person name="Langley C.H."/>
            <person name="Lapoint R."/>
            <person name="Lazzaro B.P."/>
            <person name="Lee S.J."/>
            <person name="Levesque L."/>
            <person name="Li R."/>
            <person name="Lin C.F."/>
            <person name="Lin M.F."/>
            <person name="Lindblad-Toh K."/>
            <person name="Llopart A."/>
            <person name="Long M."/>
            <person name="Low L."/>
            <person name="Lozovsky E."/>
            <person name="Lu J."/>
            <person name="Luo M."/>
            <person name="Machado C.A."/>
            <person name="Makalowski W."/>
            <person name="Marzo M."/>
            <person name="Matsuda M."/>
            <person name="Matzkin L."/>
            <person name="McAllister B."/>
            <person name="McBride C.S."/>
            <person name="McKernan B."/>
            <person name="McKernan K."/>
            <person name="Mendez-Lago M."/>
            <person name="Minx P."/>
            <person name="Mollenhauer M.U."/>
            <person name="Montooth K."/>
            <person name="Mount S.M."/>
            <person name="Mu X."/>
            <person name="Myers E."/>
            <person name="Negre B."/>
            <person name="Newfeld S."/>
            <person name="Nielsen R."/>
            <person name="Noor M.A."/>
            <person name="O'Grady P."/>
            <person name="Pachter L."/>
            <person name="Papaceit M."/>
            <person name="Parisi M.J."/>
            <person name="Parisi M."/>
            <person name="Parts L."/>
            <person name="Pedersen J.S."/>
            <person name="Pesole G."/>
            <person name="Phillippy A.M."/>
            <person name="Ponting C.P."/>
            <person name="Pop M."/>
            <person name="Porcelli D."/>
            <person name="Powell J.R."/>
            <person name="Prohaska S."/>
            <person name="Pruitt K."/>
            <person name="Puig M."/>
            <person name="Quesneville H."/>
            <person name="Ram K.R."/>
            <person name="Rand D."/>
            <person name="Rasmussen M.D."/>
            <person name="Reed L.K."/>
            <person name="Reenan R."/>
            <person name="Reily A."/>
            <person name="Remington K.A."/>
            <person name="Rieger T.T."/>
            <person name="Ritchie M.G."/>
            <person name="Robin C."/>
            <person name="Rogers Y.H."/>
            <person name="Rohde C."/>
            <person name="Rozas J."/>
            <person name="Rubenfield M.J."/>
            <person name="Ruiz A."/>
            <person name="Russo S."/>
            <person name="Salzberg S.L."/>
            <person name="Sanchez-Gracia A."/>
            <person name="Saranga D.J."/>
            <person name="Sato H."/>
            <person name="Schaeffer S.W."/>
            <person name="Schatz M.C."/>
            <person name="Schlenke T."/>
            <person name="Schwartz R."/>
            <person name="Segarra C."/>
            <person name="Singh R.S."/>
            <person name="Sirot L."/>
            <person name="Sirota M."/>
            <person name="Sisneros N.B."/>
            <person name="Smith C.D."/>
            <person name="Smith T.F."/>
            <person name="Spieth J."/>
            <person name="Stage D.E."/>
            <person name="Stark A."/>
            <person name="Stephan W."/>
            <person name="Strausberg R.L."/>
            <person name="Strempel S."/>
            <person name="Sturgill D."/>
            <person name="Sutton G."/>
            <person name="Sutton G.G."/>
            <person name="Tao W."/>
            <person name="Teichmann S."/>
            <person name="Tobari Y.N."/>
            <person name="Tomimura Y."/>
            <person name="Tsolas J.M."/>
            <person name="Valente V.L."/>
            <person name="Venter E."/>
            <person name="Venter J.C."/>
            <person name="Vicario S."/>
            <person name="Vieira F.G."/>
            <person name="Vilella A.J."/>
            <person name="Villasante A."/>
            <person name="Walenz B."/>
            <person name="Wang J."/>
            <person name="Wasserman M."/>
            <person name="Watts T."/>
            <person name="Wilson D."/>
            <person name="Wilson R.K."/>
            <person name="Wing R.A."/>
            <person name="Wolfner M.F."/>
            <person name="Wong A."/>
            <person name="Wong G.K."/>
            <person name="Wu C.I."/>
            <person name="Wu G."/>
            <person name="Yamamoto D."/>
            <person name="Yang H.P."/>
            <person name="Yang S.P."/>
            <person name="Yorke J.A."/>
            <person name="Yoshida K."/>
            <person name="Zdobnov E."/>
            <person name="Zhang P."/>
            <person name="Zhang Y."/>
            <person name="Zimin A.V."/>
            <person name="Baldwin J."/>
            <person name="Abdouelleil A."/>
            <person name="Abdulkadir J."/>
            <person name="Abebe A."/>
            <person name="Abera B."/>
            <person name="Abreu J."/>
            <person name="Acer S.C."/>
            <person name="Aftuck L."/>
            <person name="Alexander A."/>
            <person name="An P."/>
            <person name="Anderson E."/>
            <person name="Anderson S."/>
            <person name="Arachi H."/>
            <person name="Azer M."/>
            <person name="Bachantsang P."/>
            <person name="Barry A."/>
            <person name="Bayul T."/>
            <person name="Berlin A."/>
            <person name="Bessette D."/>
            <person name="Bloom T."/>
            <person name="Blye J."/>
            <person name="Boguslavskiy L."/>
            <person name="Bonnet C."/>
            <person name="Boukhgalter B."/>
            <person name="Bourzgui I."/>
            <person name="Brown A."/>
            <person name="Cahill P."/>
            <person name="Channer S."/>
            <person name="Cheshatsang Y."/>
            <person name="Chuda L."/>
            <person name="Citroen M."/>
            <person name="Collymore A."/>
            <person name="Cooke P."/>
            <person name="Costello M."/>
            <person name="D'Aco K."/>
            <person name="Daza R."/>
            <person name="De Haan G."/>
            <person name="DeGray S."/>
            <person name="DeMaso C."/>
            <person name="Dhargay N."/>
            <person name="Dooley K."/>
            <person name="Dooley E."/>
            <person name="Doricent M."/>
            <person name="Dorje P."/>
            <person name="Dorjee K."/>
            <person name="Dupes A."/>
            <person name="Elong R."/>
            <person name="Falk J."/>
            <person name="Farina A."/>
            <person name="Faro S."/>
            <person name="Ferguson D."/>
            <person name="Fisher S."/>
            <person name="Foley C.D."/>
            <person name="Franke A."/>
            <person name="Friedrich D."/>
            <person name="Gadbois L."/>
            <person name="Gearin G."/>
            <person name="Gearin C.R."/>
            <person name="Giannoukos G."/>
            <person name="Goode T."/>
            <person name="Graham J."/>
            <person name="Grandbois E."/>
            <person name="Grewal S."/>
            <person name="Gyaltsen K."/>
            <person name="Hafez N."/>
            <person name="Hagos B."/>
            <person name="Hall J."/>
            <person name="Henson C."/>
            <person name="Hollinger A."/>
            <person name="Honan T."/>
            <person name="Huard M.D."/>
            <person name="Hughes L."/>
            <person name="Hurhula B."/>
            <person name="Husby M.E."/>
            <person name="Kamat A."/>
            <person name="Kanga B."/>
            <person name="Kashin S."/>
            <person name="Khazanovich D."/>
            <person name="Kisner P."/>
            <person name="Lance K."/>
            <person name="Lara M."/>
            <person name="Lee W."/>
            <person name="Lennon N."/>
            <person name="Letendre F."/>
            <person name="LeVine R."/>
            <person name="Lipovsky A."/>
            <person name="Liu X."/>
            <person name="Liu J."/>
            <person name="Liu S."/>
            <person name="Lokyitsang T."/>
            <person name="Lokyitsang Y."/>
            <person name="Lubonja R."/>
            <person name="Lui A."/>
            <person name="MacDonald P."/>
            <person name="Magnisalis V."/>
            <person name="Maru K."/>
            <person name="Matthews C."/>
            <person name="McCusker W."/>
            <person name="McDonough S."/>
            <person name="Mehta T."/>
            <person name="Meldrim J."/>
            <person name="Meneus L."/>
            <person name="Mihai O."/>
            <person name="Mihalev A."/>
            <person name="Mihova T."/>
            <person name="Mittelman R."/>
            <person name="Mlenga V."/>
            <person name="Montmayeur A."/>
            <person name="Mulrain L."/>
            <person name="Navidi A."/>
            <person name="Naylor J."/>
            <person name="Negash T."/>
            <person name="Nguyen T."/>
            <person name="Nguyen N."/>
            <person name="Nicol R."/>
            <person name="Norbu C."/>
            <person name="Norbu N."/>
            <person name="Novod N."/>
            <person name="O'Neill B."/>
            <person name="Osman S."/>
            <person name="Markiewicz E."/>
            <person name="Oyono O.L."/>
            <person name="Patti C."/>
            <person name="Phunkhang P."/>
            <person name="Pierre F."/>
            <person name="Priest M."/>
            <person name="Raghuraman S."/>
            <person name="Rege F."/>
            <person name="Reyes R."/>
            <person name="Rise C."/>
            <person name="Rogov P."/>
            <person name="Ross K."/>
            <person name="Ryan E."/>
            <person name="Settipalli S."/>
            <person name="Shea T."/>
            <person name="Sherpa N."/>
            <person name="Shi L."/>
            <person name="Shih D."/>
            <person name="Sparrow T."/>
            <person name="Spaulding J."/>
            <person name="Stalker J."/>
            <person name="Stange-Thomann N."/>
            <person name="Stavropoulos S."/>
            <person name="Stone C."/>
            <person name="Strader C."/>
            <person name="Tesfaye S."/>
            <person name="Thomson T."/>
            <person name="Thoulutsang Y."/>
            <person name="Thoulutsang D."/>
            <person name="Topham K."/>
            <person name="Topping I."/>
            <person name="Tsamla T."/>
            <person name="Vassiliev H."/>
            <person name="Vo A."/>
            <person name="Wangchuk T."/>
            <person name="Wangdi T."/>
            <person name="Weiand M."/>
            <person name="Wilkinson J."/>
            <person name="Wilson A."/>
            <person name="Yadav S."/>
            <person name="Young G."/>
            <person name="Yu Q."/>
            <person name="Zembek L."/>
            <person name="Zhong D."/>
            <person name="Zimmer A."/>
            <person name="Zwirko Z."/>
            <person name="Jaffe D.B."/>
            <person name="Alvarez P."/>
            <person name="Brockman W."/>
            <person name="Butler J."/>
            <person name="Chin C."/>
            <person name="Gnerre S."/>
            <person name="Grabherr M."/>
            <person name="Kleber M."/>
            <person name="Mauceli E."/>
            <person name="MacCallum I."/>
        </authorList>
    </citation>
    <scope>NUCLEOTIDE SEQUENCE [LARGE SCALE GENOMIC DNA]</scope>
    <source>
        <strain evidence="6">MSH-3 / Tucson 14011-0111.49</strain>
    </source>
</reference>
<dbReference type="InterPro" id="IPR027417">
    <property type="entry name" value="P-loop_NTPase"/>
</dbReference>
<dbReference type="CDD" id="cd18793">
    <property type="entry name" value="SF2_C_SNF"/>
    <property type="match status" value="1"/>
</dbReference>
<sequence>MTIIEDYLSWRQFGYLRLDGTTKAEDRGELLRKFNAKGSDIFVFLLSTRAGGLGLNLQTADTVVIFDSDWNPHQDLQAQDRAHRIGQRNEVRVLRLMTVNSVEERILAAARYKLNMDEKVIQAGMFDQKSTGSERQQFLQTILHQDDNEEEEENEVPDDEMINMMIARSEEEVEIFKRMDVDRKKEDDEIHPGRERLIDESELPDWLTKDDEEVERFHYQYDEDTILGKPLFRPPRF</sequence>
<evidence type="ECO:0000313" key="6">
    <source>
        <dbReference type="Proteomes" id="UP000008744"/>
    </source>
</evidence>
<dbReference type="Pfam" id="PF00271">
    <property type="entry name" value="Helicase_C"/>
    <property type="match status" value="1"/>
</dbReference>
<gene>
    <name evidence="5" type="primary">Dper\GL12824</name>
    <name evidence="5" type="ORF">Dper_GL12824</name>
</gene>
<dbReference type="PhylomeDB" id="B4H7U3"/>
<evidence type="ECO:0000256" key="3">
    <source>
        <dbReference type="ARBA" id="ARBA00023242"/>
    </source>
</evidence>
<dbReference type="GO" id="GO:0016787">
    <property type="term" value="F:hydrolase activity"/>
    <property type="evidence" value="ECO:0007669"/>
    <property type="project" value="UniProtKB-KW"/>
</dbReference>
<dbReference type="InterPro" id="IPR029295">
    <property type="entry name" value="SnAC"/>
</dbReference>
<dbReference type="PROSITE" id="PS51194">
    <property type="entry name" value="HELICASE_CTER"/>
    <property type="match status" value="1"/>
</dbReference>
<dbReference type="GO" id="GO:0005634">
    <property type="term" value="C:nucleus"/>
    <property type="evidence" value="ECO:0007669"/>
    <property type="project" value="UniProtKB-SubCell"/>
</dbReference>
<feature type="domain" description="Helicase C-terminal" evidence="4">
    <location>
        <begin position="1"/>
        <end position="137"/>
    </location>
</feature>
<dbReference type="OMA" id="MEPYLEY"/>
<accession>B4H7U3</accession>
<dbReference type="HOGENOM" id="CLU_076504_0_0_1"/>
<dbReference type="EMBL" id="CH479219">
    <property type="protein sequence ID" value="EDW34733.1"/>
    <property type="molecule type" value="Genomic_DNA"/>
</dbReference>
<dbReference type="Gene3D" id="3.40.50.300">
    <property type="entry name" value="P-loop containing nucleotide triphosphate hydrolases"/>
    <property type="match status" value="1"/>
</dbReference>
<evidence type="ECO:0000313" key="5">
    <source>
        <dbReference type="EMBL" id="EDW34733.1"/>
    </source>
</evidence>
<keyword evidence="6" id="KW-1185">Reference proteome</keyword>
<dbReference type="AlphaFoldDB" id="B4H7U3"/>
<dbReference type="PANTHER" id="PTHR10799">
    <property type="entry name" value="SNF2/RAD54 HELICASE FAMILY"/>
    <property type="match status" value="1"/>
</dbReference>
<dbReference type="SMART" id="SM01314">
    <property type="entry name" value="SnAC"/>
    <property type="match status" value="1"/>
</dbReference>
<dbReference type="GO" id="GO:0042393">
    <property type="term" value="F:histone binding"/>
    <property type="evidence" value="ECO:0007669"/>
    <property type="project" value="InterPro"/>
</dbReference>
<protein>
    <submittedName>
        <fullName evidence="5">GL12824</fullName>
    </submittedName>
</protein>
<organism evidence="6">
    <name type="scientific">Drosophila persimilis</name>
    <name type="common">Fruit fly</name>
    <dbReference type="NCBI Taxonomy" id="7234"/>
    <lineage>
        <taxon>Eukaryota</taxon>
        <taxon>Metazoa</taxon>
        <taxon>Ecdysozoa</taxon>
        <taxon>Arthropoda</taxon>
        <taxon>Hexapoda</taxon>
        <taxon>Insecta</taxon>
        <taxon>Pterygota</taxon>
        <taxon>Neoptera</taxon>
        <taxon>Endopterygota</taxon>
        <taxon>Diptera</taxon>
        <taxon>Brachycera</taxon>
        <taxon>Muscomorpha</taxon>
        <taxon>Ephydroidea</taxon>
        <taxon>Drosophilidae</taxon>
        <taxon>Drosophila</taxon>
        <taxon>Sophophora</taxon>
    </lineage>
</organism>
<dbReference type="eggNOG" id="KOG0386">
    <property type="taxonomic scope" value="Eukaryota"/>
</dbReference>